<reference evidence="2 4" key="2">
    <citation type="submission" date="2018-06" db="EMBL/GenBank/DDBJ databases">
        <authorList>
            <consortium name="Pathogen Informatics"/>
            <person name="Doyle S."/>
        </authorList>
    </citation>
    <scope>NUCLEOTIDE SEQUENCE [LARGE SCALE GENOMIC DNA]</scope>
    <source>
        <strain evidence="2 4">NCTC13560</strain>
    </source>
</reference>
<gene>
    <name evidence="2" type="ORF">NCTC13560_02293</name>
    <name evidence="1" type="ORF">SAMN05421682_110113</name>
</gene>
<protein>
    <submittedName>
        <fullName evidence="2">Uncharacterized protein</fullName>
    </submittedName>
</protein>
<dbReference type="EMBL" id="FTMF01000010">
    <property type="protein sequence ID" value="SIQ94578.1"/>
    <property type="molecule type" value="Genomic_DNA"/>
</dbReference>
<evidence type="ECO:0000313" key="4">
    <source>
        <dbReference type="Proteomes" id="UP000255231"/>
    </source>
</evidence>
<proteinExistence type="predicted"/>
<evidence type="ECO:0000313" key="1">
    <source>
        <dbReference type="EMBL" id="SIQ94578.1"/>
    </source>
</evidence>
<dbReference type="AlphaFoldDB" id="A0A381FBK2"/>
<keyword evidence="3" id="KW-1185">Reference proteome</keyword>
<name>A0A381FBK2_9FLAO</name>
<dbReference type="Proteomes" id="UP000255231">
    <property type="component" value="Unassembled WGS sequence"/>
</dbReference>
<accession>A0A381FBK2</accession>
<organism evidence="2 4">
    <name type="scientific">Chryseobacterium indoltheticum</name>
    <dbReference type="NCBI Taxonomy" id="254"/>
    <lineage>
        <taxon>Bacteria</taxon>
        <taxon>Pseudomonadati</taxon>
        <taxon>Bacteroidota</taxon>
        <taxon>Flavobacteriia</taxon>
        <taxon>Flavobacteriales</taxon>
        <taxon>Weeksellaceae</taxon>
        <taxon>Chryseobacterium group</taxon>
        <taxon>Chryseobacterium</taxon>
    </lineage>
</organism>
<evidence type="ECO:0000313" key="3">
    <source>
        <dbReference type="Proteomes" id="UP000185725"/>
    </source>
</evidence>
<dbReference type="Proteomes" id="UP000185725">
    <property type="component" value="Unassembled WGS sequence"/>
</dbReference>
<evidence type="ECO:0000313" key="2">
    <source>
        <dbReference type="EMBL" id="SUX43961.1"/>
    </source>
</evidence>
<sequence>MYKILIFTTHFNENYSKRYHDGVQGGYLNTPSNLKTDISFFK</sequence>
<reference evidence="1 3" key="1">
    <citation type="submission" date="2017-01" db="EMBL/GenBank/DDBJ databases">
        <authorList>
            <person name="Varghese N."/>
            <person name="Submissions S."/>
        </authorList>
    </citation>
    <scope>NUCLEOTIDE SEQUENCE [LARGE SCALE GENOMIC DNA]</scope>
    <source>
        <strain evidence="1 3">ATCC 27950</strain>
    </source>
</reference>
<dbReference type="EMBL" id="UFVS01000001">
    <property type="protein sequence ID" value="SUX43961.1"/>
    <property type="molecule type" value="Genomic_DNA"/>
</dbReference>